<evidence type="ECO:0008006" key="3">
    <source>
        <dbReference type="Google" id="ProtNLM"/>
    </source>
</evidence>
<protein>
    <recommendedName>
        <fullName evidence="3">Glycosyltransferase 2-like domain-containing protein</fullName>
    </recommendedName>
</protein>
<keyword evidence="2" id="KW-1185">Reference proteome</keyword>
<dbReference type="Proteomes" id="UP000050865">
    <property type="component" value="Unassembled WGS sequence"/>
</dbReference>
<dbReference type="InterPro" id="IPR029044">
    <property type="entry name" value="Nucleotide-diphossugar_trans"/>
</dbReference>
<gene>
    <name evidence="1" type="ORF">FC75_GL000935</name>
</gene>
<dbReference type="EMBL" id="AYZJ01000018">
    <property type="protein sequence ID" value="KRN25183.1"/>
    <property type="molecule type" value="Genomic_DNA"/>
</dbReference>
<proteinExistence type="predicted"/>
<evidence type="ECO:0000313" key="1">
    <source>
        <dbReference type="EMBL" id="KRN25183.1"/>
    </source>
</evidence>
<dbReference type="AlphaFoldDB" id="A0A0R2FA00"/>
<name>A0A0R2FA00_9LACO</name>
<dbReference type="CDD" id="cd00761">
    <property type="entry name" value="Glyco_tranf_GTA_type"/>
    <property type="match status" value="1"/>
</dbReference>
<evidence type="ECO:0000313" key="2">
    <source>
        <dbReference type="Proteomes" id="UP000050865"/>
    </source>
</evidence>
<accession>A0A0R2FA00</accession>
<sequence length="313" mass="35263">MNKTLSIIIAIESANVEDLVVPLSSINNQLGVDFSQVEVLLIDNGRYQLDDLEPLRVFNHLKFRYIKPAKIWSWPFAFEQGVMLATGTYVAFMGPNMQFNSIDVLQQFFATASAHPEAQVVSGLLMHQEMNPDRSFSYRVESASHFLGGRFINRALMMQSQIKFEDFGAYTETLVAQLIDAVAQSALSLDSAVTVQFLGRTVSDVVLHPAPEKLQLDWIRMMTRYLFRLRTLAPEHYIQALATTIVRFYSQAGHDSAMVAQMAELTAQNAPEWPQVLAFVNKQRDQDQAPAAPWNAEPSAFSNYLQRVSPLRA</sequence>
<dbReference type="RefSeq" id="WP_056989078.1">
    <property type="nucleotide sequence ID" value="NZ_AYZJ01000018.1"/>
</dbReference>
<dbReference type="Gene3D" id="3.90.550.10">
    <property type="entry name" value="Spore Coat Polysaccharide Biosynthesis Protein SpsA, Chain A"/>
    <property type="match status" value="1"/>
</dbReference>
<reference evidence="1 2" key="1">
    <citation type="journal article" date="2015" name="Genome Announc.">
        <title>Expanding the biotechnology potential of lactobacilli through comparative genomics of 213 strains and associated genera.</title>
        <authorList>
            <person name="Sun Z."/>
            <person name="Harris H.M."/>
            <person name="McCann A."/>
            <person name="Guo C."/>
            <person name="Argimon S."/>
            <person name="Zhang W."/>
            <person name="Yang X."/>
            <person name="Jeffery I.B."/>
            <person name="Cooney J.C."/>
            <person name="Kagawa T.F."/>
            <person name="Liu W."/>
            <person name="Song Y."/>
            <person name="Salvetti E."/>
            <person name="Wrobel A."/>
            <person name="Rasinkangas P."/>
            <person name="Parkhill J."/>
            <person name="Rea M.C."/>
            <person name="O'Sullivan O."/>
            <person name="Ritari J."/>
            <person name="Douillard F.P."/>
            <person name="Paul Ross R."/>
            <person name="Yang R."/>
            <person name="Briner A.E."/>
            <person name="Felis G.E."/>
            <person name="de Vos W.M."/>
            <person name="Barrangou R."/>
            <person name="Klaenhammer T.R."/>
            <person name="Caufield P.W."/>
            <person name="Cui Y."/>
            <person name="Zhang H."/>
            <person name="O'Toole P.W."/>
        </authorList>
    </citation>
    <scope>NUCLEOTIDE SEQUENCE [LARGE SCALE GENOMIC DNA]</scope>
    <source>
        <strain evidence="1 2">DSM 22697</strain>
    </source>
</reference>
<dbReference type="STRING" id="1423730.FC75_GL000935"/>
<comment type="caution">
    <text evidence="1">The sequence shown here is derived from an EMBL/GenBank/DDBJ whole genome shotgun (WGS) entry which is preliminary data.</text>
</comment>
<dbReference type="SUPFAM" id="SSF53448">
    <property type="entry name" value="Nucleotide-diphospho-sugar transferases"/>
    <property type="match status" value="1"/>
</dbReference>
<dbReference type="PATRIC" id="fig|1423730.4.peg.985"/>
<organism evidence="1 2">
    <name type="scientific">Lacticaseibacillus camelliae DSM 22697 = JCM 13995</name>
    <dbReference type="NCBI Taxonomy" id="1423730"/>
    <lineage>
        <taxon>Bacteria</taxon>
        <taxon>Bacillati</taxon>
        <taxon>Bacillota</taxon>
        <taxon>Bacilli</taxon>
        <taxon>Lactobacillales</taxon>
        <taxon>Lactobacillaceae</taxon>
        <taxon>Lacticaseibacillus</taxon>
    </lineage>
</organism>